<protein>
    <submittedName>
        <fullName evidence="1">Uncharacterized protein</fullName>
    </submittedName>
</protein>
<accession>A0ACB7IN17</accession>
<gene>
    <name evidence="1" type="ORF">CCMSSC00406_0001651</name>
</gene>
<keyword evidence="2" id="KW-1185">Reference proteome</keyword>
<proteinExistence type="predicted"/>
<dbReference type="Proteomes" id="UP000824881">
    <property type="component" value="Unassembled WGS sequence"/>
</dbReference>
<evidence type="ECO:0000313" key="2">
    <source>
        <dbReference type="Proteomes" id="UP000824881"/>
    </source>
</evidence>
<reference evidence="1 2" key="1">
    <citation type="journal article" date="2021" name="Appl. Environ. Microbiol.">
        <title>Genetic linkage and physical mapping for an oyster mushroom Pleurotus cornucopiae and QTL analysis for the trait cap color.</title>
        <authorList>
            <person name="Zhang Y."/>
            <person name="Gao W."/>
            <person name="Sonnenberg A."/>
            <person name="Chen Q."/>
            <person name="Zhang J."/>
            <person name="Huang C."/>
        </authorList>
    </citation>
    <scope>NUCLEOTIDE SEQUENCE [LARGE SCALE GENOMIC DNA]</scope>
    <source>
        <strain evidence="1">CCMSSC00406</strain>
    </source>
</reference>
<organism evidence="1 2">
    <name type="scientific">Pleurotus cornucopiae</name>
    <name type="common">Cornucopia mushroom</name>
    <dbReference type="NCBI Taxonomy" id="5321"/>
    <lineage>
        <taxon>Eukaryota</taxon>
        <taxon>Fungi</taxon>
        <taxon>Dikarya</taxon>
        <taxon>Basidiomycota</taxon>
        <taxon>Agaricomycotina</taxon>
        <taxon>Agaricomycetes</taxon>
        <taxon>Agaricomycetidae</taxon>
        <taxon>Agaricales</taxon>
        <taxon>Pleurotineae</taxon>
        <taxon>Pleurotaceae</taxon>
        <taxon>Pleurotus</taxon>
    </lineage>
</organism>
<name>A0ACB7IN17_PLECO</name>
<evidence type="ECO:0000313" key="1">
    <source>
        <dbReference type="EMBL" id="KAG9219241.1"/>
    </source>
</evidence>
<dbReference type="EMBL" id="WQMT02000009">
    <property type="protein sequence ID" value="KAG9219241.1"/>
    <property type="molecule type" value="Genomic_DNA"/>
</dbReference>
<comment type="caution">
    <text evidence="1">The sequence shown here is derived from an EMBL/GenBank/DDBJ whole genome shotgun (WGS) entry which is preliminary data.</text>
</comment>
<sequence length="973" mass="103094">MAKKPKPKKQETQPAPPPPPPQAAAPKPAPPPPAPSIPSSPAPPPAPSPVPSPKPPVTSIPPSPHGYGAPIPNPGPTSYSLPVPGGHDKPSSFLASPGIGTIAEEEEDYDHDGVFIRSNTNSERGDHPPSANLLYEPPSEAQSPYQDNWALNDESPQPEYDDHDATGNDARDNQRWETQSPNMAPPPPHEPPQQTQSHFDRFGPTDEVAAAAARLAGARTVKASQAARSHARDSSRSSVAGWEDGASIHTTSAQAVNAPAQWGAHEPVSNWRPTIGTATWEETAARMARGAKPEAQGARASGGWGQPASSAGGWGDGGGGGGWTQAAAAQPDPTAGVPGAWRAWGRPQGAPAPAPAPAPAAPPPATRSNPRARDSAWGHQPQSAWQQAPDPRQAHHAATHAAAPAAARAGARARDSAWGQPPANQAAWPQAAGGRWEEEEYDDEDEYEDEEYEEEEQWGQHGAHDAHGRGHQAPGWGAQPHPGQAAGWGGQGHNQNPKVTFAGTESAGSRNTLSPHQRSQILNSLLNQSTQNNYIAQNAAWGAGGDQGHHPAKVANETKDKRRKDKRHSQHSGRKDDGGGDWGNAQGGDWGNGDGGWGGNAGGGGGGGGEWGPGGGGAGWGAPAGAGSLNGDAAWGDGSGGKANKKEKRKHGKGGGQEKPKHDGAWAPASAWGQPDPGGAWGQEGGGQGGWDDNWGGTSRAGEDEDEDMEGDRRVHFSPPSTSATSWGATRVGSGYSMPSKTMMHAYNGTSTTLTTGAPPSDLYDYPNFAFSDSKGEALAPVQAALFGKKRYAKDRIHWMFPPDKDERVVQVLAWIQKMSYNLGTYGLHRFLQSRERGALIVNAAYRSPTSPNEPSFDWLTFDELQATMDKTIQTSAAFYDPSIQVIVFVFLPSKSGNSVAMWRRKIRVPNNTRLSLQPEINMAMAGLRKEKDYHIHVDEVPPNPKEVKKAESAPAPPEKPKKKVRWWNPFEW</sequence>